<dbReference type="GO" id="GO:0003887">
    <property type="term" value="F:DNA-directed DNA polymerase activity"/>
    <property type="evidence" value="ECO:0007669"/>
    <property type="project" value="UniProtKB-KW"/>
</dbReference>
<feature type="region of interest" description="Disordered" evidence="6">
    <location>
        <begin position="1112"/>
        <end position="1154"/>
    </location>
</feature>
<proteinExistence type="predicted"/>
<name>A0A9W8B844_9FUNG</name>
<dbReference type="GO" id="GO:0005760">
    <property type="term" value="C:gamma DNA polymerase complex"/>
    <property type="evidence" value="ECO:0007669"/>
    <property type="project" value="InterPro"/>
</dbReference>
<dbReference type="PANTHER" id="PTHR10267:SF0">
    <property type="entry name" value="DNA POLYMERASE SUBUNIT GAMMA-1"/>
    <property type="match status" value="1"/>
</dbReference>
<feature type="compositionally biased region" description="Polar residues" evidence="6">
    <location>
        <begin position="1123"/>
        <end position="1154"/>
    </location>
</feature>
<evidence type="ECO:0000256" key="5">
    <source>
        <dbReference type="ARBA" id="ARBA00031966"/>
    </source>
</evidence>
<feature type="compositionally biased region" description="Polar residues" evidence="6">
    <location>
        <begin position="1069"/>
        <end position="1079"/>
    </location>
</feature>
<evidence type="ECO:0000256" key="2">
    <source>
        <dbReference type="ARBA" id="ARBA00022679"/>
    </source>
</evidence>
<dbReference type="PANTHER" id="PTHR10267">
    <property type="entry name" value="DNA POLYMERASE SUBUNIT GAMMA-1"/>
    <property type="match status" value="1"/>
</dbReference>
<sequence length="1154" mass="128385">MASYWAINRACCGHRGQPVGRSSFLLAQPRPGRAHGLFPAQSHRSVHRLGPNDKARIQNVPPDTIRTNPLGIQMLSSSLQRAVFPQQRDSPVHPEQIALSMEHLKRQGIWGKKTTQTQPLELHPPPLRGATIQEHFLQVGAEMAEPYLSMAKRAVAMALPPLPHTWQQGQSGWTRYAYPTEASRRSHTPVVTTVPYPSEDVLVFDVEVLFKQSPFPILACAASEHAWYLWVSPYLLNESDQFAHLIPLSAQGQQSRVIIGHNVGFDRIRVADEYRLKPTGHCYLDTMSLHSAVSGLCNQQRVDWMYYQGVIQNAESSTSKPRAPPTKAAPYQLADLKLMASVGSTNSLKQVAKLHCGVDLDKEIREMFNTPDKQEIVDNFQLAVTYCAKDVLTTHQVYQTVFPKFLQKCPHPVSFAGMVDMASAILPVTDRWEQFIATCEAQFTTLSAAIETKIQNLAEAALALQNTTDVASDPWFRHLDWTVAPIRMTKPKLLKDGRVAPGGESRPMARQKLPGKPEWYKSLWDAKTKAIRVTTKTRITPYLLKLKWRGFPLYFSDAYGWTYRVPRDQADEICEVPLAFASSPDDPAYEAYPTQDRDGCYFRIPHPDGDGLRCLQPLGKSYITAFEEGILTSEYEEAREALQLSALCSYWISCRERVKSQLVIWDTHRPSEIRTTDFPLLATNASHTSDKCVIDSPSLTPLKQGLILPMVVPMGTVTRRAVEPTWMTASNAKKNRLGSELKSLVQAPPGYCLVGADVDSEELWISSLIGDAQFGMHGATALGWMTLQGTKSEDTDLHSNTARIMNISRNNAKVFNYGRIYGAGVKFATQLLKKFNPKMSQTEATQVAQKLYRATKGAQRHPAQAFRLPSVTFKLDPADQPAKHPKIWCGGSESFMFNGLESVAFMSNPQTPTLGCGITDTLTPRVAGSRYVTSRVNWVVQSSGVDYLHLLIVSMKYLIRHYGIDARFLISIHDEIRYLVRYEDRYRAALALQVANLWTRALFSYRLGMEELPQSVAFFSAVDIDHVLRKEVDLDCVTPSNPTPIPPGESLTIEQLLAHTGGSLGANPNLASAPTNPEAQSLPLDPSAALSSKAPTVTDFRHLRAQMATSQAELDELFPPNPLSSKAASKNHQRYAQATVTKVSLRSSAKTAPA</sequence>
<dbReference type="Gene3D" id="3.30.420.390">
    <property type="match status" value="2"/>
</dbReference>
<dbReference type="Proteomes" id="UP001151582">
    <property type="component" value="Unassembled WGS sequence"/>
</dbReference>
<dbReference type="Pfam" id="PF18136">
    <property type="entry name" value="DNApol_Exo"/>
    <property type="match status" value="1"/>
</dbReference>
<protein>
    <recommendedName>
        <fullName evidence="1">DNA-directed DNA polymerase</fullName>
        <ecNumber evidence="1">2.7.7.7</ecNumber>
    </recommendedName>
    <alternativeName>
        <fullName evidence="5">Mitochondrial DNA polymerase catalytic subunit</fullName>
    </alternativeName>
</protein>
<dbReference type="InterPro" id="IPR041336">
    <property type="entry name" value="DNApol_Exo"/>
</dbReference>
<evidence type="ECO:0000256" key="4">
    <source>
        <dbReference type="ARBA" id="ARBA00022932"/>
    </source>
</evidence>
<keyword evidence="3 8" id="KW-0548">Nucleotidyltransferase</keyword>
<evidence type="ECO:0000256" key="1">
    <source>
        <dbReference type="ARBA" id="ARBA00012417"/>
    </source>
</evidence>
<dbReference type="InterPro" id="IPR002297">
    <property type="entry name" value="DNA-dir_DNA_pol_A_mt"/>
</dbReference>
<dbReference type="Gene3D" id="1.10.150.20">
    <property type="entry name" value="5' to 3' exonuclease, C-terminal subdomain"/>
    <property type="match status" value="1"/>
</dbReference>
<dbReference type="SUPFAM" id="SSF56672">
    <property type="entry name" value="DNA/RNA polymerases"/>
    <property type="match status" value="1"/>
</dbReference>
<dbReference type="GO" id="GO:0006264">
    <property type="term" value="P:mitochondrial DNA replication"/>
    <property type="evidence" value="ECO:0007669"/>
    <property type="project" value="TreeGrafter"/>
</dbReference>
<feature type="compositionally biased region" description="Low complexity" evidence="6">
    <location>
        <begin position="1081"/>
        <end position="1090"/>
    </location>
</feature>
<reference evidence="8" key="1">
    <citation type="submission" date="2022-07" db="EMBL/GenBank/DDBJ databases">
        <title>Phylogenomic reconstructions and comparative analyses of Kickxellomycotina fungi.</title>
        <authorList>
            <person name="Reynolds N.K."/>
            <person name="Stajich J.E."/>
            <person name="Barry K."/>
            <person name="Grigoriev I.V."/>
            <person name="Crous P."/>
            <person name="Smith M.E."/>
        </authorList>
    </citation>
    <scope>NUCLEOTIDE SEQUENCE</scope>
    <source>
        <strain evidence="8">RSA 567</strain>
    </source>
</reference>
<comment type="caution">
    <text evidence="8">The sequence shown here is derived from an EMBL/GenBank/DDBJ whole genome shotgun (WGS) entry which is preliminary data.</text>
</comment>
<dbReference type="InterPro" id="IPR043502">
    <property type="entry name" value="DNA/RNA_pol_sf"/>
</dbReference>
<dbReference type="SMART" id="SM00482">
    <property type="entry name" value="POLAc"/>
    <property type="match status" value="1"/>
</dbReference>
<dbReference type="AlphaFoldDB" id="A0A9W8B844"/>
<dbReference type="PROSITE" id="PS00447">
    <property type="entry name" value="DNA_POLYMERASE_A"/>
    <property type="match status" value="1"/>
</dbReference>
<evidence type="ECO:0000313" key="9">
    <source>
        <dbReference type="Proteomes" id="UP001151582"/>
    </source>
</evidence>
<evidence type="ECO:0000256" key="3">
    <source>
        <dbReference type="ARBA" id="ARBA00022695"/>
    </source>
</evidence>
<dbReference type="OrthoDB" id="5588663at2759"/>
<dbReference type="InterPro" id="IPR019760">
    <property type="entry name" value="DNA-dir_DNA_pol_A_CS"/>
</dbReference>
<evidence type="ECO:0000313" key="8">
    <source>
        <dbReference type="EMBL" id="KAJ1980502.1"/>
    </source>
</evidence>
<accession>A0A9W8B844</accession>
<keyword evidence="4 8" id="KW-0239">DNA-directed DNA polymerase</keyword>
<gene>
    <name evidence="8" type="primary">MIP1</name>
    <name evidence="8" type="ORF">H4R34_002429</name>
</gene>
<dbReference type="EC" id="2.7.7.7" evidence="1"/>
<feature type="region of interest" description="Disordered" evidence="6">
    <location>
        <begin position="1064"/>
        <end position="1090"/>
    </location>
</feature>
<dbReference type="PRINTS" id="PR00867">
    <property type="entry name" value="DNAPOLG"/>
</dbReference>
<dbReference type="GO" id="GO:0003677">
    <property type="term" value="F:DNA binding"/>
    <property type="evidence" value="ECO:0007669"/>
    <property type="project" value="InterPro"/>
</dbReference>
<dbReference type="GO" id="GO:0008408">
    <property type="term" value="F:3'-5' exonuclease activity"/>
    <property type="evidence" value="ECO:0007669"/>
    <property type="project" value="TreeGrafter"/>
</dbReference>
<dbReference type="InterPro" id="IPR012337">
    <property type="entry name" value="RNaseH-like_sf"/>
</dbReference>
<evidence type="ECO:0000256" key="6">
    <source>
        <dbReference type="SAM" id="MobiDB-lite"/>
    </source>
</evidence>
<keyword evidence="2 8" id="KW-0808">Transferase</keyword>
<dbReference type="SUPFAM" id="SSF53098">
    <property type="entry name" value="Ribonuclease H-like"/>
    <property type="match status" value="1"/>
</dbReference>
<keyword evidence="9" id="KW-1185">Reference proteome</keyword>
<dbReference type="InterPro" id="IPR001098">
    <property type="entry name" value="DNA-dir_DNA_pol_A_palm_dom"/>
</dbReference>
<organism evidence="8 9">
    <name type="scientific">Dimargaris verticillata</name>
    <dbReference type="NCBI Taxonomy" id="2761393"/>
    <lineage>
        <taxon>Eukaryota</taxon>
        <taxon>Fungi</taxon>
        <taxon>Fungi incertae sedis</taxon>
        <taxon>Zoopagomycota</taxon>
        <taxon>Kickxellomycotina</taxon>
        <taxon>Dimargaritomycetes</taxon>
        <taxon>Dimargaritales</taxon>
        <taxon>Dimargaritaceae</taxon>
        <taxon>Dimargaris</taxon>
    </lineage>
</organism>
<feature type="domain" description="DNA-directed DNA polymerase family A palm" evidence="7">
    <location>
        <begin position="738"/>
        <end position="984"/>
    </location>
</feature>
<dbReference type="EMBL" id="JANBQB010000165">
    <property type="protein sequence ID" value="KAJ1980502.1"/>
    <property type="molecule type" value="Genomic_DNA"/>
</dbReference>
<evidence type="ECO:0000259" key="7">
    <source>
        <dbReference type="SMART" id="SM00482"/>
    </source>
</evidence>